<comment type="caution">
    <text evidence="12">The sequence shown here is derived from an EMBL/GenBank/DDBJ whole genome shotgun (WGS) entry which is preliminary data.</text>
</comment>
<evidence type="ECO:0000259" key="10">
    <source>
        <dbReference type="PROSITE" id="PS50110"/>
    </source>
</evidence>
<comment type="subcellular location">
    <subcellularLocation>
        <location evidence="1">Cytoplasm</location>
    </subcellularLocation>
</comment>
<evidence type="ECO:0000256" key="1">
    <source>
        <dbReference type="ARBA" id="ARBA00004496"/>
    </source>
</evidence>
<keyword evidence="2" id="KW-0963">Cytoplasm</keyword>
<dbReference type="InterPro" id="IPR058124">
    <property type="entry name" value="CpxR-like_REC"/>
</dbReference>
<dbReference type="GO" id="GO:0032993">
    <property type="term" value="C:protein-DNA complex"/>
    <property type="evidence" value="ECO:0007669"/>
    <property type="project" value="TreeGrafter"/>
</dbReference>
<dbReference type="Proteomes" id="UP000233597">
    <property type="component" value="Unassembled WGS sequence"/>
</dbReference>
<evidence type="ECO:0000313" key="12">
    <source>
        <dbReference type="EMBL" id="PKR52964.1"/>
    </source>
</evidence>
<evidence type="ECO:0000256" key="7">
    <source>
        <dbReference type="ARBA" id="ARBA00023163"/>
    </source>
</evidence>
<dbReference type="Gene3D" id="3.40.50.2300">
    <property type="match status" value="1"/>
</dbReference>
<dbReference type="Gene3D" id="1.10.10.10">
    <property type="entry name" value="Winged helix-like DNA-binding domain superfamily/Winged helix DNA-binding domain"/>
    <property type="match status" value="1"/>
</dbReference>
<dbReference type="PANTHER" id="PTHR48111:SF39">
    <property type="entry name" value="TRANSCRIPTIONAL REGULATORY PROTEIN CPXR"/>
    <property type="match status" value="1"/>
</dbReference>
<dbReference type="CDD" id="cd17623">
    <property type="entry name" value="REC_OmpR_CpxR"/>
    <property type="match status" value="1"/>
</dbReference>
<evidence type="ECO:0000256" key="8">
    <source>
        <dbReference type="PROSITE-ProRule" id="PRU00169"/>
    </source>
</evidence>
<dbReference type="Gene3D" id="6.10.250.690">
    <property type="match status" value="1"/>
</dbReference>
<dbReference type="InterPro" id="IPR036388">
    <property type="entry name" value="WH-like_DNA-bd_sf"/>
</dbReference>
<dbReference type="PROSITE" id="PS50110">
    <property type="entry name" value="RESPONSE_REGULATORY"/>
    <property type="match status" value="1"/>
</dbReference>
<evidence type="ECO:0000256" key="2">
    <source>
        <dbReference type="ARBA" id="ARBA00022490"/>
    </source>
</evidence>
<evidence type="ECO:0000256" key="9">
    <source>
        <dbReference type="PROSITE-ProRule" id="PRU01091"/>
    </source>
</evidence>
<dbReference type="FunFam" id="3.40.50.2300:FF:000001">
    <property type="entry name" value="DNA-binding response regulator PhoB"/>
    <property type="match status" value="1"/>
</dbReference>
<dbReference type="SUPFAM" id="SSF46894">
    <property type="entry name" value="C-terminal effector domain of the bipartite response regulators"/>
    <property type="match status" value="1"/>
</dbReference>
<dbReference type="InterPro" id="IPR016032">
    <property type="entry name" value="Sig_transdc_resp-reg_C-effctor"/>
</dbReference>
<dbReference type="GO" id="GO:0005829">
    <property type="term" value="C:cytosol"/>
    <property type="evidence" value="ECO:0007669"/>
    <property type="project" value="TreeGrafter"/>
</dbReference>
<evidence type="ECO:0000256" key="5">
    <source>
        <dbReference type="ARBA" id="ARBA00023015"/>
    </source>
</evidence>
<feature type="DNA-binding region" description="OmpR/PhoB-type" evidence="9">
    <location>
        <begin position="166"/>
        <end position="265"/>
    </location>
</feature>
<dbReference type="EMBL" id="NWTK01000011">
    <property type="protein sequence ID" value="PKR52964.1"/>
    <property type="molecule type" value="Genomic_DNA"/>
</dbReference>
<dbReference type="PANTHER" id="PTHR48111">
    <property type="entry name" value="REGULATOR OF RPOS"/>
    <property type="match status" value="1"/>
</dbReference>
<proteinExistence type="predicted"/>
<dbReference type="SUPFAM" id="SSF52172">
    <property type="entry name" value="CheY-like"/>
    <property type="match status" value="1"/>
</dbReference>
<dbReference type="OrthoDB" id="9784252at2"/>
<evidence type="ECO:0000259" key="11">
    <source>
        <dbReference type="PROSITE" id="PS51755"/>
    </source>
</evidence>
<reference evidence="12 13" key="1">
    <citation type="submission" date="2017-09" db="EMBL/GenBank/DDBJ databases">
        <title>Biodiversity and function of Thalassospira species in the particle-attached aromatic-hydrocarbon-degrading consortia from the surface seawater of the South China Sea.</title>
        <authorList>
            <person name="Dong C."/>
            <person name="Liu R."/>
            <person name="Shao Z."/>
        </authorList>
    </citation>
    <scope>NUCLEOTIDE SEQUENCE [LARGE SCALE GENOMIC DNA]</scope>
    <source>
        <strain evidence="12 13">CSC1P2</strain>
    </source>
</reference>
<dbReference type="GO" id="GO:0000156">
    <property type="term" value="F:phosphorelay response regulator activity"/>
    <property type="evidence" value="ECO:0007669"/>
    <property type="project" value="TreeGrafter"/>
</dbReference>
<dbReference type="InterPro" id="IPR039420">
    <property type="entry name" value="WalR-like"/>
</dbReference>
<keyword evidence="7" id="KW-0804">Transcription</keyword>
<sequence length="267" mass="29164">MWPFRDNFRRYDGRVLEKTPVTRILLIDDDTELGEMLAEYLEGEGFAITVVHNGTDGIRHALTGDYAMALLDIMMPGIGGIEVLRQVRAQSRMPVIMLTAKGDDVDRVVGLELGADDYIPKPYYPRELVARIRAVLRRAEGAGAAGMTGAGSAAGGGAGAANGGRDTTLIQGDITLDPARRVAAYGGQELDLTVSEFNLLETLMRARDRALSKNELSLTVLGRPREVYDRSIDVHMSNLRQKLQQASGDATLIETVRGFGYRLRQDA</sequence>
<evidence type="ECO:0000256" key="6">
    <source>
        <dbReference type="ARBA" id="ARBA00023125"/>
    </source>
</evidence>
<evidence type="ECO:0000256" key="3">
    <source>
        <dbReference type="ARBA" id="ARBA00022553"/>
    </source>
</evidence>
<evidence type="ECO:0000313" key="13">
    <source>
        <dbReference type="Proteomes" id="UP000233597"/>
    </source>
</evidence>
<keyword evidence="5" id="KW-0805">Transcription regulation</keyword>
<dbReference type="CDD" id="cd00383">
    <property type="entry name" value="trans_reg_C"/>
    <property type="match status" value="1"/>
</dbReference>
<dbReference type="GO" id="GO:0006355">
    <property type="term" value="P:regulation of DNA-templated transcription"/>
    <property type="evidence" value="ECO:0007669"/>
    <property type="project" value="InterPro"/>
</dbReference>
<dbReference type="PROSITE" id="PS51755">
    <property type="entry name" value="OMPR_PHOB"/>
    <property type="match status" value="1"/>
</dbReference>
<organism evidence="12 13">
    <name type="scientific">Thalassospira marina</name>
    <dbReference type="NCBI Taxonomy" id="2048283"/>
    <lineage>
        <taxon>Bacteria</taxon>
        <taxon>Pseudomonadati</taxon>
        <taxon>Pseudomonadota</taxon>
        <taxon>Alphaproteobacteria</taxon>
        <taxon>Rhodospirillales</taxon>
        <taxon>Thalassospiraceae</taxon>
        <taxon>Thalassospira</taxon>
    </lineage>
</organism>
<keyword evidence="4" id="KW-0902">Two-component regulatory system</keyword>
<keyword evidence="6 9" id="KW-0238">DNA-binding</keyword>
<dbReference type="SMART" id="SM00448">
    <property type="entry name" value="REC"/>
    <property type="match status" value="1"/>
</dbReference>
<protein>
    <submittedName>
        <fullName evidence="12">DNA-binding response regulator</fullName>
    </submittedName>
</protein>
<dbReference type="AlphaFoldDB" id="A0A2N3KQX9"/>
<accession>A0A2N3KQX9</accession>
<feature type="domain" description="OmpR/PhoB-type" evidence="11">
    <location>
        <begin position="166"/>
        <end position="265"/>
    </location>
</feature>
<dbReference type="InterPro" id="IPR001867">
    <property type="entry name" value="OmpR/PhoB-type_DNA-bd"/>
</dbReference>
<evidence type="ECO:0000256" key="4">
    <source>
        <dbReference type="ARBA" id="ARBA00023012"/>
    </source>
</evidence>
<dbReference type="SMART" id="SM00862">
    <property type="entry name" value="Trans_reg_C"/>
    <property type="match status" value="1"/>
</dbReference>
<name>A0A2N3KQX9_9PROT</name>
<gene>
    <name evidence="12" type="ORF">COO20_16850</name>
</gene>
<dbReference type="InterPro" id="IPR011006">
    <property type="entry name" value="CheY-like_superfamily"/>
</dbReference>
<dbReference type="Pfam" id="PF00486">
    <property type="entry name" value="Trans_reg_C"/>
    <property type="match status" value="1"/>
</dbReference>
<dbReference type="InterPro" id="IPR001789">
    <property type="entry name" value="Sig_transdc_resp-reg_receiver"/>
</dbReference>
<feature type="domain" description="Response regulatory" evidence="10">
    <location>
        <begin position="23"/>
        <end position="136"/>
    </location>
</feature>
<feature type="modified residue" description="4-aspartylphosphate" evidence="8">
    <location>
        <position position="72"/>
    </location>
</feature>
<dbReference type="Pfam" id="PF00072">
    <property type="entry name" value="Response_reg"/>
    <property type="match status" value="1"/>
</dbReference>
<dbReference type="GO" id="GO:0000976">
    <property type="term" value="F:transcription cis-regulatory region binding"/>
    <property type="evidence" value="ECO:0007669"/>
    <property type="project" value="TreeGrafter"/>
</dbReference>
<keyword evidence="3 8" id="KW-0597">Phosphoprotein</keyword>